<evidence type="ECO:0000313" key="3">
    <source>
        <dbReference type="Proteomes" id="UP001054837"/>
    </source>
</evidence>
<dbReference type="EMBL" id="BPLQ01000392">
    <property type="protein sequence ID" value="GIX70727.1"/>
    <property type="molecule type" value="Genomic_DNA"/>
</dbReference>
<organism evidence="2 3">
    <name type="scientific">Caerostris darwini</name>
    <dbReference type="NCBI Taxonomy" id="1538125"/>
    <lineage>
        <taxon>Eukaryota</taxon>
        <taxon>Metazoa</taxon>
        <taxon>Ecdysozoa</taxon>
        <taxon>Arthropoda</taxon>
        <taxon>Chelicerata</taxon>
        <taxon>Arachnida</taxon>
        <taxon>Araneae</taxon>
        <taxon>Araneomorphae</taxon>
        <taxon>Entelegynae</taxon>
        <taxon>Araneoidea</taxon>
        <taxon>Araneidae</taxon>
        <taxon>Caerostris</taxon>
    </lineage>
</organism>
<evidence type="ECO:0000256" key="1">
    <source>
        <dbReference type="SAM" id="MobiDB-lite"/>
    </source>
</evidence>
<dbReference type="AlphaFoldDB" id="A0AAV4MEY1"/>
<keyword evidence="3" id="KW-1185">Reference proteome</keyword>
<reference evidence="2 3" key="1">
    <citation type="submission" date="2021-06" db="EMBL/GenBank/DDBJ databases">
        <title>Caerostris darwini draft genome.</title>
        <authorList>
            <person name="Kono N."/>
            <person name="Arakawa K."/>
        </authorList>
    </citation>
    <scope>NUCLEOTIDE SEQUENCE [LARGE SCALE GENOMIC DNA]</scope>
</reference>
<feature type="region of interest" description="Disordered" evidence="1">
    <location>
        <begin position="28"/>
        <end position="51"/>
    </location>
</feature>
<dbReference type="Proteomes" id="UP001054837">
    <property type="component" value="Unassembled WGS sequence"/>
</dbReference>
<proteinExistence type="predicted"/>
<sequence>MLTPARQRMVSSFTKHSAKYAFVNCGSPCGQRERETKERQPSECSARGTRVGDSQTIFCPTLGWNIFSPPYVTSSVGYFLAVLLEDSGVVLSLAYLFHTRNPHDSFTGDLASSVSSEVQAVVE</sequence>
<gene>
    <name evidence="2" type="ORF">CDAR_172361</name>
</gene>
<accession>A0AAV4MEY1</accession>
<protein>
    <submittedName>
        <fullName evidence="2">Uncharacterized protein</fullName>
    </submittedName>
</protein>
<comment type="caution">
    <text evidence="2">The sequence shown here is derived from an EMBL/GenBank/DDBJ whole genome shotgun (WGS) entry which is preliminary data.</text>
</comment>
<feature type="compositionally biased region" description="Basic and acidic residues" evidence="1">
    <location>
        <begin position="31"/>
        <end position="41"/>
    </location>
</feature>
<evidence type="ECO:0000313" key="2">
    <source>
        <dbReference type="EMBL" id="GIX70727.1"/>
    </source>
</evidence>
<name>A0AAV4MEY1_9ARAC</name>